<protein>
    <recommendedName>
        <fullName evidence="3">Roadblock/LC7 domain-containing protein</fullName>
    </recommendedName>
</protein>
<accession>A0ABW5YLK9</accession>
<reference evidence="2" key="1">
    <citation type="journal article" date="2019" name="Int. J. Syst. Evol. Microbiol.">
        <title>The Global Catalogue of Microorganisms (GCM) 10K type strain sequencing project: providing services to taxonomists for standard genome sequencing and annotation.</title>
        <authorList>
            <consortium name="The Broad Institute Genomics Platform"/>
            <consortium name="The Broad Institute Genome Sequencing Center for Infectious Disease"/>
            <person name="Wu L."/>
            <person name="Ma J."/>
        </authorList>
    </citation>
    <scope>NUCLEOTIDE SEQUENCE [LARGE SCALE GENOMIC DNA]</scope>
    <source>
        <strain evidence="2">KCTC 22671</strain>
    </source>
</reference>
<dbReference type="Proteomes" id="UP001597534">
    <property type="component" value="Unassembled WGS sequence"/>
</dbReference>
<name>A0ABW5YLK9_9FLAO</name>
<evidence type="ECO:0000313" key="1">
    <source>
        <dbReference type="EMBL" id="MFD2891971.1"/>
    </source>
</evidence>
<organism evidence="1 2">
    <name type="scientific">Flavobacterium chuncheonense</name>
    <dbReference type="NCBI Taxonomy" id="2026653"/>
    <lineage>
        <taxon>Bacteria</taxon>
        <taxon>Pseudomonadati</taxon>
        <taxon>Bacteroidota</taxon>
        <taxon>Flavobacteriia</taxon>
        <taxon>Flavobacteriales</taxon>
        <taxon>Flavobacteriaceae</taxon>
        <taxon>Flavobacterium</taxon>
    </lineage>
</organism>
<comment type="caution">
    <text evidence="1">The sequence shown here is derived from an EMBL/GenBank/DDBJ whole genome shotgun (WGS) entry which is preliminary data.</text>
</comment>
<dbReference type="Gene3D" id="3.30.450.30">
    <property type="entry name" value="Dynein light chain 2a, cytoplasmic"/>
    <property type="match status" value="1"/>
</dbReference>
<evidence type="ECO:0008006" key="3">
    <source>
        <dbReference type="Google" id="ProtNLM"/>
    </source>
</evidence>
<dbReference type="SUPFAM" id="SSF103196">
    <property type="entry name" value="Roadblock/LC7 domain"/>
    <property type="match status" value="1"/>
</dbReference>
<gene>
    <name evidence="1" type="ORF">ACFS5J_08110</name>
</gene>
<dbReference type="RefSeq" id="WP_379811589.1">
    <property type="nucleotide sequence ID" value="NZ_JBHUPC010000013.1"/>
</dbReference>
<dbReference type="EMBL" id="JBHUPC010000013">
    <property type="protein sequence ID" value="MFD2891971.1"/>
    <property type="molecule type" value="Genomic_DNA"/>
</dbReference>
<sequence length="112" mass="12629">MSRKVNLEMLIDDIDVECGFVFDSEGVLDRSLYLDLAENFAAMSGMITTMCKEIMEDFNLGELDEIILNTNSGLFFVKKIQNNEYLGIVTKDSSKLALIHMKLQNLLKEVAA</sequence>
<keyword evidence="2" id="KW-1185">Reference proteome</keyword>
<evidence type="ECO:0000313" key="2">
    <source>
        <dbReference type="Proteomes" id="UP001597534"/>
    </source>
</evidence>
<proteinExistence type="predicted"/>